<organism evidence="1 2">
    <name type="scientific">Agrobacterium tumefaciens</name>
    <dbReference type="NCBI Taxonomy" id="358"/>
    <lineage>
        <taxon>Bacteria</taxon>
        <taxon>Pseudomonadati</taxon>
        <taxon>Pseudomonadota</taxon>
        <taxon>Alphaproteobacteria</taxon>
        <taxon>Hyphomicrobiales</taxon>
        <taxon>Rhizobiaceae</taxon>
        <taxon>Rhizobium/Agrobacterium group</taxon>
        <taxon>Agrobacterium</taxon>
        <taxon>Agrobacterium tumefaciens complex</taxon>
    </lineage>
</organism>
<accession>A0AAP9J680</accession>
<evidence type="ECO:0000313" key="1">
    <source>
        <dbReference type="EMBL" id="QDY94539.1"/>
    </source>
</evidence>
<sequence length="67" mass="7474">MSRRSSPLDMTATLRQVRDPVIAVERAALVKKHETLSPSGDCGGWRRWDASDWPVRTGIERDAVPVS</sequence>
<proteinExistence type="predicted"/>
<dbReference type="EMBL" id="CP042274">
    <property type="protein sequence ID" value="QDY94539.1"/>
    <property type="molecule type" value="Genomic_DNA"/>
</dbReference>
<gene>
    <name evidence="1" type="ORF">CG010_010680</name>
</gene>
<evidence type="ECO:0000313" key="2">
    <source>
        <dbReference type="Proteomes" id="UP000222296"/>
    </source>
</evidence>
<dbReference type="RefSeq" id="WP_144030934.1">
    <property type="nucleotide sequence ID" value="NZ_CP042274.1"/>
</dbReference>
<reference evidence="1 2" key="1">
    <citation type="journal article" date="2017" name="Genome Announc.">
        <title>Draft Genome Sequence of Agrobacterium tumefaciens Biovar 1 Strain 186, Isolated from Walnut.</title>
        <authorList>
            <person name="Poret-Peterson A.T."/>
            <person name="Bhatnagar S."/>
            <person name="McClean A.E."/>
            <person name="Kluepfel D.A."/>
        </authorList>
    </citation>
    <scope>NUCLEOTIDE SEQUENCE [LARGE SCALE GENOMIC DNA]</scope>
    <source>
        <strain evidence="1 2">186</strain>
    </source>
</reference>
<name>A0AAP9J680_AGRTU</name>
<protein>
    <submittedName>
        <fullName evidence="1">Uncharacterized protein</fullName>
    </submittedName>
</protein>
<dbReference type="AlphaFoldDB" id="A0AAP9J680"/>
<dbReference type="Proteomes" id="UP000222296">
    <property type="component" value="Chromosome Circular"/>
</dbReference>